<dbReference type="GO" id="GO:0052843">
    <property type="term" value="F:inositol-1-diphosphate-2,3,4,5,6-pentakisphosphate diphosphatase activity"/>
    <property type="evidence" value="ECO:0007669"/>
    <property type="project" value="UniProtKB-ARBA"/>
</dbReference>
<dbReference type="Proteomes" id="UP000029725">
    <property type="component" value="Unassembled WGS sequence"/>
</dbReference>
<name>A0A098VTA4_9MICR</name>
<dbReference type="Gene3D" id="3.30.470.20">
    <property type="entry name" value="ATP-grasp fold, B domain"/>
    <property type="match status" value="1"/>
</dbReference>
<accession>A0A098VTA4</accession>
<feature type="domain" description="ATP-grasp" evidence="16">
    <location>
        <begin position="134"/>
        <end position="340"/>
    </location>
</feature>
<keyword evidence="4 15" id="KW-0963">Cytoplasm</keyword>
<dbReference type="Pfam" id="PF18086">
    <property type="entry name" value="PPIP5K2_N"/>
    <property type="match status" value="1"/>
</dbReference>
<dbReference type="PROSITE" id="PS50975">
    <property type="entry name" value="ATP_GRASP"/>
    <property type="match status" value="1"/>
</dbReference>
<comment type="caution">
    <text evidence="17">The sequence shown here is derived from an EMBL/GenBank/DDBJ whole genome shotgun (WGS) entry which is preliminary data.</text>
</comment>
<dbReference type="HOGENOM" id="CLU_000914_3_1_1"/>
<dbReference type="PANTHER" id="PTHR12750:SF9">
    <property type="entry name" value="INOSITOL HEXAKISPHOSPHATE AND DIPHOSPHOINOSITOL-PENTAKISPHOSPHATE KINASE"/>
    <property type="match status" value="1"/>
</dbReference>
<dbReference type="RefSeq" id="XP_013237401.1">
    <property type="nucleotide sequence ID" value="XM_013381947.1"/>
</dbReference>
<dbReference type="Gene3D" id="3.40.50.1240">
    <property type="entry name" value="Phosphoglycerate mutase-like"/>
    <property type="match status" value="1"/>
</dbReference>
<dbReference type="GO" id="GO:0046872">
    <property type="term" value="F:metal ion binding"/>
    <property type="evidence" value="ECO:0007669"/>
    <property type="project" value="InterPro"/>
</dbReference>
<evidence type="ECO:0000313" key="18">
    <source>
        <dbReference type="Proteomes" id="UP000029725"/>
    </source>
</evidence>
<comment type="function">
    <text evidence="15">Bifunctional inositol kinase that acts in concert with the IP6K kinases to synthesize the diphosphate group-containing inositol pyrophosphates diphosphoinositol pentakisphosphate, PP-InsP5, and bis-diphosphoinositol tetrakisphosphate, (PP)2-InsP4. PP-InsP5 and (PP)2-InsP4, also respectively called InsP7 and InsP8, may regulate a variety of cellular processes, including apoptosis, vesicle trafficking, cytoskeletal dynamics, and exocytosis. Phosphorylates inositol hexakisphosphate (InsP6).</text>
</comment>
<dbReference type="InterPro" id="IPR040557">
    <property type="entry name" value="VIP1_N"/>
</dbReference>
<comment type="similarity">
    <text evidence="2 15">Belongs to the histidine acid phosphatase family. VIP1 subfamily.</text>
</comment>
<proteinExistence type="inferred from homology"/>
<dbReference type="GO" id="GO:0033857">
    <property type="term" value="F:5-diphosphoinositol pentakisphosphate 1-kinase activity"/>
    <property type="evidence" value="ECO:0007669"/>
    <property type="project" value="TreeGrafter"/>
</dbReference>
<dbReference type="VEuPathDB" id="MicrosporidiaDB:DI09_4p40"/>
<dbReference type="FunFam" id="3.40.50.11950:FF:000002">
    <property type="entry name" value="Inositol hexakisphosphate and diphosphoinositol-pentakisphosphate kinase"/>
    <property type="match status" value="1"/>
</dbReference>
<keyword evidence="18" id="KW-1185">Reference proteome</keyword>
<evidence type="ECO:0000256" key="3">
    <source>
        <dbReference type="ARBA" id="ARBA00012893"/>
    </source>
</evidence>
<evidence type="ECO:0000256" key="15">
    <source>
        <dbReference type="RuleBase" id="RU365032"/>
    </source>
</evidence>
<dbReference type="SUPFAM" id="SSF56059">
    <property type="entry name" value="Glutathione synthetase ATP-binding domain-like"/>
    <property type="match status" value="1"/>
</dbReference>
<dbReference type="SUPFAM" id="SSF53254">
    <property type="entry name" value="Phosphoglycerate mutase-like"/>
    <property type="match status" value="1"/>
</dbReference>
<keyword evidence="7 14" id="KW-0547">Nucleotide-binding</keyword>
<dbReference type="InterPro" id="IPR013651">
    <property type="entry name" value="ATP-grasp_RimK-type"/>
</dbReference>
<evidence type="ECO:0000256" key="7">
    <source>
        <dbReference type="ARBA" id="ARBA00022741"/>
    </source>
</evidence>
<dbReference type="InterPro" id="IPR011761">
    <property type="entry name" value="ATP-grasp"/>
</dbReference>
<evidence type="ECO:0000313" key="17">
    <source>
        <dbReference type="EMBL" id="KGG50921.1"/>
    </source>
</evidence>
<dbReference type="InterPro" id="IPR000560">
    <property type="entry name" value="His_Pase_clade-2"/>
</dbReference>
<evidence type="ECO:0000256" key="12">
    <source>
        <dbReference type="ARBA" id="ARBA00034629"/>
    </source>
</evidence>
<evidence type="ECO:0000256" key="5">
    <source>
        <dbReference type="ARBA" id="ARBA00022553"/>
    </source>
</evidence>
<keyword evidence="10" id="KW-0206">Cytoskeleton</keyword>
<evidence type="ECO:0000256" key="1">
    <source>
        <dbReference type="ARBA" id="ARBA00004245"/>
    </source>
</evidence>
<dbReference type="OrthoDB" id="18042at2759"/>
<dbReference type="GO" id="GO:0052723">
    <property type="term" value="F:inositol hexakisphosphate 1-kinase activity"/>
    <property type="evidence" value="ECO:0007669"/>
    <property type="project" value="RHEA"/>
</dbReference>
<evidence type="ECO:0000256" key="14">
    <source>
        <dbReference type="PROSITE-ProRule" id="PRU00409"/>
    </source>
</evidence>
<organism evidence="17 18">
    <name type="scientific">Mitosporidium daphniae</name>
    <dbReference type="NCBI Taxonomy" id="1485682"/>
    <lineage>
        <taxon>Eukaryota</taxon>
        <taxon>Fungi</taxon>
        <taxon>Fungi incertae sedis</taxon>
        <taxon>Microsporidia</taxon>
        <taxon>Mitosporidium</taxon>
    </lineage>
</organism>
<dbReference type="GO" id="GO:0005829">
    <property type="term" value="C:cytosol"/>
    <property type="evidence" value="ECO:0007669"/>
    <property type="project" value="TreeGrafter"/>
</dbReference>
<evidence type="ECO:0000256" key="13">
    <source>
        <dbReference type="ARBA" id="ARBA00071668"/>
    </source>
</evidence>
<evidence type="ECO:0000259" key="16">
    <source>
        <dbReference type="PROSITE" id="PS50975"/>
    </source>
</evidence>
<evidence type="ECO:0000256" key="10">
    <source>
        <dbReference type="ARBA" id="ARBA00023212"/>
    </source>
</evidence>
<dbReference type="GO" id="GO:0032958">
    <property type="term" value="P:inositol phosphate biosynthetic process"/>
    <property type="evidence" value="ECO:0007669"/>
    <property type="project" value="TreeGrafter"/>
</dbReference>
<evidence type="ECO:0000256" key="4">
    <source>
        <dbReference type="ARBA" id="ARBA00022490"/>
    </source>
</evidence>
<dbReference type="Pfam" id="PF08443">
    <property type="entry name" value="RimK"/>
    <property type="match status" value="1"/>
</dbReference>
<dbReference type="FunFam" id="3.30.470.20:FF:000036">
    <property type="entry name" value="Inositol hexakisphosphate and diphosphoinositol-pentakisphosphate kinase"/>
    <property type="match status" value="1"/>
</dbReference>
<dbReference type="GeneID" id="25260176"/>
<dbReference type="AlphaFoldDB" id="A0A098VTA4"/>
<dbReference type="InterPro" id="IPR029033">
    <property type="entry name" value="His_PPase_superfam"/>
</dbReference>
<dbReference type="Gene3D" id="3.40.50.11950">
    <property type="match status" value="1"/>
</dbReference>
<comment type="catalytic activity">
    <reaction evidence="12">
        <text>1D-myo-inositol hexakisphosphate + ATP = 1-diphospho-1D-myo-inositol 2,3,4,5,6-pentakisphosphate + ADP</text>
        <dbReference type="Rhea" id="RHEA:37459"/>
        <dbReference type="ChEBI" id="CHEBI:30616"/>
        <dbReference type="ChEBI" id="CHEBI:58130"/>
        <dbReference type="ChEBI" id="CHEBI:74946"/>
        <dbReference type="ChEBI" id="CHEBI:456216"/>
        <dbReference type="EC" id="2.7.4.24"/>
    </reaction>
    <physiologicalReaction direction="left-to-right" evidence="12">
        <dbReference type="Rhea" id="RHEA:37460"/>
    </physiologicalReaction>
</comment>
<dbReference type="GO" id="GO:0005856">
    <property type="term" value="C:cytoskeleton"/>
    <property type="evidence" value="ECO:0007669"/>
    <property type="project" value="UniProtKB-SubCell"/>
</dbReference>
<evidence type="ECO:0000256" key="8">
    <source>
        <dbReference type="ARBA" id="ARBA00022777"/>
    </source>
</evidence>
<evidence type="ECO:0000256" key="9">
    <source>
        <dbReference type="ARBA" id="ARBA00022840"/>
    </source>
</evidence>
<gene>
    <name evidence="17" type="ORF">DI09_4p40</name>
</gene>
<comment type="subcellular location">
    <subcellularLocation>
        <location evidence="1 15">Cytoplasm</location>
        <location evidence="1 15">Cytoskeleton</location>
    </subcellularLocation>
</comment>
<keyword evidence="5" id="KW-0597">Phosphoprotein</keyword>
<sequence length="873" mass="99753">MSLPLSFTIGVCALDKKSRSVPMRNILDRLIGNSPNSFFETIIFGDKVILEEPIERWPICDFLIGFYSTGFPLAKAISYIRLRKPFCVNDLQMQWLLLDRRLVLLALDFIDILTPKRLIVSRDEGPELPNSISRKIGRDFGIDFLERLHRPSYCAHLSDSDTLHVGMEELKKPFVEKPVSGDDHNIYIYYSGGGVRRLFRKVANKSSEYDPAGSEIRLNGSYIYEEFLTADKFEDIKVYTVGPYFAYAETRKSPTVDGVVRRNASGKELREETTLTSTEQEIARRICMAFGQTICGFDMVRVDGRSYVIDVNGWSFVKGSSYYYDTCASILTHTFMKAAAALPLKYPSIHERSLSNRPSSPISRSWRLKTYISCIRHADRTPKQKLKFTLPGNDLFKTFEKARSELYTYQQIILREPSDLKRLHVFISEMIVSITSQGSHAQLEPLLSQLRPLQSLIEVRSGHADTKVQIRLLSDSLSLLVVKWGGEFTHAGWHQAQEFGESLRADLKILNKSLLADIRIFSSEERRVKATATITAKALLHLAKLPSGLITNSPDLLDDNLEAKDEMESVKASISQYLNEAFQNDLETTNSYAGDLARDPLSFISRLTALLSIHYVKFLDTSVTDFTGHKWCCLDSSILWKERWLKIFKDVLPLNSPSLQNVLPLQKEPGRICELYDSLKYDEIHNRAFLDYFFLGASPSSGLKDSLHELFIRTKTLYNWVSISEYGILPSEKLSIGKKIIRKLLLRLVEDLRESTSHSTAPSCRLYFTKESHMYPLLNVIQYGGLSAWTSKPYNQWELDYLSQITFEIYERYPSDEIYGIQAEHSVRISLSQGGYNPSIIDVNLDEKHCLSVVPREWITEYFPLDKAIEALQ</sequence>
<reference evidence="17 18" key="1">
    <citation type="submission" date="2014-04" db="EMBL/GenBank/DDBJ databases">
        <title>A new species of microsporidia sheds light on the evolution of extreme parasitism.</title>
        <authorList>
            <person name="Haag K.L."/>
            <person name="James T.Y."/>
            <person name="Larsson R."/>
            <person name="Schaer T.M."/>
            <person name="Refardt D."/>
            <person name="Pombert J.-F."/>
            <person name="Ebert D."/>
        </authorList>
    </citation>
    <scope>NUCLEOTIDE SEQUENCE [LARGE SCALE GENOMIC DNA]</scope>
    <source>
        <strain evidence="17 18">UGP3</strain>
        <tissue evidence="17">Spores</tissue>
    </source>
</reference>
<evidence type="ECO:0000256" key="11">
    <source>
        <dbReference type="ARBA" id="ARBA00033696"/>
    </source>
</evidence>
<dbReference type="GO" id="GO:0005524">
    <property type="term" value="F:ATP binding"/>
    <property type="evidence" value="ECO:0007669"/>
    <property type="project" value="UniProtKB-UniRule"/>
</dbReference>
<keyword evidence="9 14" id="KW-0067">ATP-binding</keyword>
<comment type="catalytic activity">
    <reaction evidence="11">
        <text>5-diphospho-1D-myo-inositol 1,2,3,4,6-pentakisphosphate + ATP + H(+) = 1,5-bis(diphospho)-1D-myo-inositol 2,3,4,6-tetrakisphosphate + ADP</text>
        <dbReference type="Rhea" id="RHEA:10276"/>
        <dbReference type="ChEBI" id="CHEBI:15378"/>
        <dbReference type="ChEBI" id="CHEBI:30616"/>
        <dbReference type="ChEBI" id="CHEBI:58628"/>
        <dbReference type="ChEBI" id="CHEBI:77983"/>
        <dbReference type="ChEBI" id="CHEBI:456216"/>
        <dbReference type="EC" id="2.7.4.24"/>
    </reaction>
    <physiologicalReaction direction="left-to-right" evidence="11">
        <dbReference type="Rhea" id="RHEA:10277"/>
    </physiologicalReaction>
</comment>
<dbReference type="InterPro" id="IPR037446">
    <property type="entry name" value="His_Pase_VIP1"/>
</dbReference>
<evidence type="ECO:0000256" key="6">
    <source>
        <dbReference type="ARBA" id="ARBA00022679"/>
    </source>
</evidence>
<dbReference type="EC" id="2.7.4.24" evidence="3 15"/>
<dbReference type="PANTHER" id="PTHR12750">
    <property type="entry name" value="DIPHOSPHOINOSITOL PENTAKISPHOSPHATE KINASE"/>
    <property type="match status" value="1"/>
</dbReference>
<protein>
    <recommendedName>
        <fullName evidence="13 15">Inositol hexakisphosphate and diphosphoinositol-pentakisphosphate kinase</fullName>
        <ecNumber evidence="3 15">2.7.4.24</ecNumber>
    </recommendedName>
</protein>
<evidence type="ECO:0000256" key="2">
    <source>
        <dbReference type="ARBA" id="ARBA00005609"/>
    </source>
</evidence>
<dbReference type="GO" id="GO:0006020">
    <property type="term" value="P:inositol metabolic process"/>
    <property type="evidence" value="ECO:0007669"/>
    <property type="project" value="TreeGrafter"/>
</dbReference>
<dbReference type="Pfam" id="PF00328">
    <property type="entry name" value="His_Phos_2"/>
    <property type="match status" value="1"/>
</dbReference>
<keyword evidence="6 15" id="KW-0808">Transferase</keyword>
<keyword evidence="8 15" id="KW-0418">Kinase</keyword>
<dbReference type="EMBL" id="JMKJ01000444">
    <property type="protein sequence ID" value="KGG50921.1"/>
    <property type="molecule type" value="Genomic_DNA"/>
</dbReference>